<dbReference type="RefSeq" id="WP_323124716.1">
    <property type="nucleotide sequence ID" value="NZ_JAYESH010000024.1"/>
</dbReference>
<reference evidence="8 9" key="1">
    <citation type="submission" date="2023-12" db="EMBL/GenBank/DDBJ databases">
        <title>novel species in genus Nocarida.</title>
        <authorList>
            <person name="Li Z."/>
        </authorList>
    </citation>
    <scope>NUCLEOTIDE SEQUENCE [LARGE SCALE GENOMIC DNA]</scope>
    <source>
        <strain evidence="8 9">CDC186</strain>
    </source>
</reference>
<keyword evidence="6" id="KW-0106">Calcium</keyword>
<dbReference type="GO" id="GO:0016787">
    <property type="term" value="F:hydrolase activity"/>
    <property type="evidence" value="ECO:0007669"/>
    <property type="project" value="UniProtKB-KW"/>
</dbReference>
<dbReference type="InterPro" id="IPR011118">
    <property type="entry name" value="Tannase/feruloyl_esterase"/>
</dbReference>
<evidence type="ECO:0000256" key="1">
    <source>
        <dbReference type="ARBA" id="ARBA00006249"/>
    </source>
</evidence>
<dbReference type="Pfam" id="PF07519">
    <property type="entry name" value="Tannase"/>
    <property type="match status" value="1"/>
</dbReference>
<keyword evidence="7" id="KW-1015">Disulfide bond</keyword>
<evidence type="ECO:0000313" key="8">
    <source>
        <dbReference type="EMBL" id="MEB3514703.1"/>
    </source>
</evidence>
<evidence type="ECO:0000256" key="3">
    <source>
        <dbReference type="ARBA" id="ARBA00022723"/>
    </source>
</evidence>
<evidence type="ECO:0000256" key="7">
    <source>
        <dbReference type="ARBA" id="ARBA00023157"/>
    </source>
</evidence>
<gene>
    <name evidence="8" type="ORF">U3653_32170</name>
</gene>
<dbReference type="SUPFAM" id="SSF53474">
    <property type="entry name" value="alpha/beta-Hydrolases"/>
    <property type="match status" value="1"/>
</dbReference>
<dbReference type="PANTHER" id="PTHR33938:SF15">
    <property type="entry name" value="FERULOYL ESTERASE B-RELATED"/>
    <property type="match status" value="1"/>
</dbReference>
<comment type="similarity">
    <text evidence="1">Belongs to the tannase family.</text>
</comment>
<protein>
    <submittedName>
        <fullName evidence="8">Tannase/feruloyl esterase family alpha/beta hydrolase</fullName>
    </submittedName>
</protein>
<evidence type="ECO:0000256" key="4">
    <source>
        <dbReference type="ARBA" id="ARBA00022729"/>
    </source>
</evidence>
<evidence type="ECO:0000256" key="6">
    <source>
        <dbReference type="ARBA" id="ARBA00022837"/>
    </source>
</evidence>
<dbReference type="EMBL" id="JAYKYQ010000021">
    <property type="protein sequence ID" value="MEB3514703.1"/>
    <property type="molecule type" value="Genomic_DNA"/>
</dbReference>
<keyword evidence="2" id="KW-0719">Serine esterase</keyword>
<dbReference type="Proteomes" id="UP001348098">
    <property type="component" value="Unassembled WGS sequence"/>
</dbReference>
<dbReference type="InterPro" id="IPR029058">
    <property type="entry name" value="AB_hydrolase_fold"/>
</dbReference>
<keyword evidence="5 8" id="KW-0378">Hydrolase</keyword>
<evidence type="ECO:0000256" key="5">
    <source>
        <dbReference type="ARBA" id="ARBA00022801"/>
    </source>
</evidence>
<accession>A0ABU6B5F8</accession>
<comment type="caution">
    <text evidence="8">The sequence shown here is derived from an EMBL/GenBank/DDBJ whole genome shotgun (WGS) entry which is preliminary data.</text>
</comment>
<keyword evidence="3" id="KW-0479">Metal-binding</keyword>
<proteinExistence type="inferred from homology"/>
<organism evidence="8 9">
    <name type="scientific">Nocardia implantans</name>
    <dbReference type="NCBI Taxonomy" id="3108168"/>
    <lineage>
        <taxon>Bacteria</taxon>
        <taxon>Bacillati</taxon>
        <taxon>Actinomycetota</taxon>
        <taxon>Actinomycetes</taxon>
        <taxon>Mycobacteriales</taxon>
        <taxon>Nocardiaceae</taxon>
        <taxon>Nocardia</taxon>
    </lineage>
</organism>
<dbReference type="PANTHER" id="PTHR33938">
    <property type="entry name" value="FERULOYL ESTERASE B-RELATED"/>
    <property type="match status" value="1"/>
</dbReference>
<evidence type="ECO:0000256" key="2">
    <source>
        <dbReference type="ARBA" id="ARBA00022487"/>
    </source>
</evidence>
<evidence type="ECO:0000313" key="9">
    <source>
        <dbReference type="Proteomes" id="UP001348098"/>
    </source>
</evidence>
<sequence>MQRLTDDAQLPVVAPKLACADLTGRDFGQLGEDAHASIKSATVVAESDQNQYEYCDVTGFVNPQIQFELRLPTTTYRGRYLQQGCGGYCGMVDLGGGPPASTGCAPVTDGTLAIGTDNQGHTDTGGAEVWATDPQLKVDFGYRSEHVFSLAAKAIIAAFYGSAPRYNYYDGCSDGGRQALMEAQRFPGDFDGILAGAPAFNQTALNGFQEAYLSTVDFRADGSVILPASKIDTLHTAVIKACADPGLNDGTIQDPRTCTFDPASLSCPAGRDNSDCLTAEQVDVVRKIYTGVVAPDGTHLYPGGEPIGSEPQWIGLIVPPEGKGREATFMYKIGAGFLRWVGAWEPDPSYPVDASVFTADNLKNYVDSVGGIYDATDPDLRPFFSRGGKLIHWHGWSDGFIPPQGSIAYRQAVIDTVGQPMADDSYRLYMFPGMFHCGGGYGPVNFDLLTPLLKWTERGTGPEAVIAEKYSGDGAGTNAMTGAVEAPTAHTVEYSRPVYPYPQQIAYSGTGDTEAAGNYTPHTPAPTDDHYQWAGSFRSGYQQWCTSDGEQLTCTRHKP</sequence>
<keyword evidence="4" id="KW-0732">Signal</keyword>
<keyword evidence="9" id="KW-1185">Reference proteome</keyword>
<name>A0ABU6B5F8_9NOCA</name>